<evidence type="ECO:0000313" key="2">
    <source>
        <dbReference type="Proteomes" id="UP001277972"/>
    </source>
</evidence>
<proteinExistence type="predicted"/>
<gene>
    <name evidence="1" type="ORF">SH601_14005</name>
</gene>
<reference evidence="1" key="1">
    <citation type="submission" date="2023-11" db="EMBL/GenBank/DDBJ databases">
        <title>Gracilibacillus pellucida a moderately halophilic bacterium isolated from saline soil in Xinjiang province.</title>
        <authorList>
            <person name="Zhang Z."/>
            <person name="Tan F."/>
            <person name="Wang Y."/>
            <person name="Xia M."/>
        </authorList>
    </citation>
    <scope>NUCLEOTIDE SEQUENCE</scope>
    <source>
        <strain evidence="1">S3-1-1</strain>
    </source>
</reference>
<dbReference type="EMBL" id="JAWZSR010000009">
    <property type="protein sequence ID" value="MDX8047101.1"/>
    <property type="molecule type" value="Genomic_DNA"/>
</dbReference>
<name>A0ACC6M897_9BACI</name>
<dbReference type="Proteomes" id="UP001277972">
    <property type="component" value="Unassembled WGS sequence"/>
</dbReference>
<comment type="caution">
    <text evidence="1">The sequence shown here is derived from an EMBL/GenBank/DDBJ whole genome shotgun (WGS) entry which is preliminary data.</text>
</comment>
<accession>A0ACC6M897</accession>
<protein>
    <submittedName>
        <fullName evidence="1">Peptidoglycan-binding protein</fullName>
    </submittedName>
</protein>
<organism evidence="1 2">
    <name type="scientific">Gracilibacillus pellucidus</name>
    <dbReference type="NCBI Taxonomy" id="3095368"/>
    <lineage>
        <taxon>Bacteria</taxon>
        <taxon>Bacillati</taxon>
        <taxon>Bacillota</taxon>
        <taxon>Bacilli</taxon>
        <taxon>Bacillales</taxon>
        <taxon>Bacillaceae</taxon>
        <taxon>Gracilibacillus</taxon>
    </lineage>
</organism>
<evidence type="ECO:0000313" key="1">
    <source>
        <dbReference type="EMBL" id="MDX8047101.1"/>
    </source>
</evidence>
<keyword evidence="2" id="KW-1185">Reference proteome</keyword>
<sequence length="986" mass="108566">MKIGKSIKYLGITTLFVFSFHFSTHEILAESIAEEDESAPEVSEEEAEQGNEEASEEVTEESAEVDETVPEEEPNDAEEDSQEADATESVEDEQQESTEEVEQQEVKAAAAKTTSDSPFQKGKRHKDTVVIKERLAILGYWDSSNPTTLYGSQTEAAVKEFQKAQKLSVTGIVDDSTWSTLERLATGPLRNPMYREDAIPLKEKLELLGFGSFAKTDYYASKTEKAVRDFQAYFGLGVDGIAGNNTISKLNSEASTPLQSGKRDDKTVQLKEYLHTLGYWDSKSGTTLYGSQTTKAVKEFQKDFGLKASGVADSKTWAKLKQEATGPLKNPMYRDDAKTVKADLQRLGFGSFTLTDYFGSQTEKAVRDFQKQYGLTVNGIVNDATKKKLSEAANVPFRKGVRHKDTVKLKEMLYVVGLWDSKSGTTLYGSQTAKAVKEFQSAQKLAVTGIADPTTWSRLESAATGPLKNPMYRDDVVSLKKDLVKLGFGDFAFTDYYGSQTAKAVKQFQSYYGLSADGVVGKGTTSKMESIINSPYQKGKSASKISDYKKMLRNLGYSKGITTTKYFGATTEKRVKEFQKDNGLRVNGILDEVTIKALEDLEVDNVIYRETSYNISLNDQLNKQLSLNPPPQTDKYANSPAYVKTADASFYTGGAITGSRVNVRTAPDTSKNNVAATLAKGTQFEYVKNVKGTSVSGSTTWYEIKYKGDTLYVHSSLASKNKTIAKMKSSTTVYASKSTSGHVFYKLSKGSEATVESKGSTWTQINGKTWRNAKASEVKQYLDPAKQDEFQHLVLSESVRLPGSEISKVLTGKGVLEGQGNAFVKAAETHNVNEIYLISHALLETGHGKSALAKGIEVGKNSSGKPVLVTSSNRSSLSNIKKVHNMFGIGAADSDAKRLGAIKAYNEGWDTVEKAIVGGAKFIGERYIHNQYNQDTIYKMRWNPANPGYPQYATDMAWASKQISNIKSMYGQLNNPRLVFDIPEYK</sequence>